<sequence length="297" mass="32043">SDGEITNYHWDFGDPATATDTSNLQNPTYTYPAPGIYPVSLTIMDSYGLSGGVTTDISVYPTEDPPSANFNWAADLLQVIFTDMSVAGDTTIANWIWNFGDGNTSTEQDPVHTYFGAGTYSVSLTVTDANGLSNISTQNVTVTSELVGPTANFTHSDSYLIIQFTDASQAGDGIINNWIWNFGDGNTSTEQNPVHEYATADTFIVSLTVMDANNLTDTYSGSVISVEYLQIGPSADFEYSVNNYTVTFTDFSSEGSDAITGWSWDFGDGSASTEQNPEHTYSPEGIYNVNLTVTDAN</sequence>
<dbReference type="PANTHER" id="PTHR36842:SF1">
    <property type="entry name" value="PROTEIN TOLB"/>
    <property type="match status" value="1"/>
</dbReference>
<dbReference type="SUPFAM" id="SSF49299">
    <property type="entry name" value="PKD domain"/>
    <property type="match status" value="4"/>
</dbReference>
<feature type="domain" description="PKD" evidence="1">
    <location>
        <begin position="251"/>
        <end position="297"/>
    </location>
</feature>
<feature type="domain" description="PKD" evidence="1">
    <location>
        <begin position="87"/>
        <end position="149"/>
    </location>
</feature>
<dbReference type="InterPro" id="IPR013783">
    <property type="entry name" value="Ig-like_fold"/>
</dbReference>
<feature type="domain" description="PKD" evidence="1">
    <location>
        <begin position="166"/>
        <end position="223"/>
    </location>
</feature>
<feature type="non-terminal residue" evidence="2">
    <location>
        <position position="1"/>
    </location>
</feature>
<evidence type="ECO:0000259" key="1">
    <source>
        <dbReference type="PROSITE" id="PS50093"/>
    </source>
</evidence>
<dbReference type="CDD" id="cd00146">
    <property type="entry name" value="PKD"/>
    <property type="match status" value="4"/>
</dbReference>
<dbReference type="Gene3D" id="2.60.40.10">
    <property type="entry name" value="Immunoglobulins"/>
    <property type="match status" value="4"/>
</dbReference>
<evidence type="ECO:0000313" key="2">
    <source>
        <dbReference type="EMBL" id="SVD27178.1"/>
    </source>
</evidence>
<dbReference type="PROSITE" id="PS50093">
    <property type="entry name" value="PKD"/>
    <property type="match status" value="4"/>
</dbReference>
<dbReference type="SMART" id="SM00089">
    <property type="entry name" value="PKD"/>
    <property type="match status" value="4"/>
</dbReference>
<dbReference type="InterPro" id="IPR000601">
    <property type="entry name" value="PKD_dom"/>
</dbReference>
<reference evidence="2" key="1">
    <citation type="submission" date="2018-05" db="EMBL/GenBank/DDBJ databases">
        <authorList>
            <person name="Lanie J.A."/>
            <person name="Ng W.-L."/>
            <person name="Kazmierczak K.M."/>
            <person name="Andrzejewski T.M."/>
            <person name="Davidsen T.M."/>
            <person name="Wayne K.J."/>
            <person name="Tettelin H."/>
            <person name="Glass J.I."/>
            <person name="Rusch D."/>
            <person name="Podicherti R."/>
            <person name="Tsui H.-C.T."/>
            <person name="Winkler M.E."/>
        </authorList>
    </citation>
    <scope>NUCLEOTIDE SEQUENCE</scope>
</reference>
<gene>
    <name evidence="2" type="ORF">METZ01_LOCUS380032</name>
</gene>
<dbReference type="EMBL" id="UINC01140186">
    <property type="protein sequence ID" value="SVD27178.1"/>
    <property type="molecule type" value="Genomic_DNA"/>
</dbReference>
<organism evidence="2">
    <name type="scientific">marine metagenome</name>
    <dbReference type="NCBI Taxonomy" id="408172"/>
    <lineage>
        <taxon>unclassified sequences</taxon>
        <taxon>metagenomes</taxon>
        <taxon>ecological metagenomes</taxon>
    </lineage>
</organism>
<dbReference type="PANTHER" id="PTHR36842">
    <property type="entry name" value="PROTEIN TOLB HOMOLOG"/>
    <property type="match status" value="1"/>
</dbReference>
<feature type="non-terminal residue" evidence="2">
    <location>
        <position position="297"/>
    </location>
</feature>
<dbReference type="Pfam" id="PF18911">
    <property type="entry name" value="PKD_4"/>
    <property type="match status" value="4"/>
</dbReference>
<protein>
    <recommendedName>
        <fullName evidence="1">PKD domain-containing protein</fullName>
    </recommendedName>
</protein>
<feature type="domain" description="PKD" evidence="1">
    <location>
        <begin position="1"/>
        <end position="59"/>
    </location>
</feature>
<dbReference type="InterPro" id="IPR035986">
    <property type="entry name" value="PKD_dom_sf"/>
</dbReference>
<accession>A0A382U0J1</accession>
<dbReference type="InterPro" id="IPR022409">
    <property type="entry name" value="PKD/Chitinase_dom"/>
</dbReference>
<dbReference type="AlphaFoldDB" id="A0A382U0J1"/>
<name>A0A382U0J1_9ZZZZ</name>
<proteinExistence type="predicted"/>